<feature type="transmembrane region" description="Helical" evidence="5">
    <location>
        <begin position="76"/>
        <end position="98"/>
    </location>
</feature>
<evidence type="ECO:0000313" key="7">
    <source>
        <dbReference type="Proteomes" id="UP000276309"/>
    </source>
</evidence>
<dbReference type="PANTHER" id="PTHR10361:SF28">
    <property type="entry name" value="P3 PROTEIN-RELATED"/>
    <property type="match status" value="1"/>
</dbReference>
<feature type="transmembrane region" description="Helical" evidence="5">
    <location>
        <begin position="184"/>
        <end position="202"/>
    </location>
</feature>
<dbReference type="Gene3D" id="1.20.1530.20">
    <property type="match status" value="1"/>
</dbReference>
<dbReference type="PANTHER" id="PTHR10361">
    <property type="entry name" value="SODIUM-BILE ACID COTRANSPORTER"/>
    <property type="match status" value="1"/>
</dbReference>
<evidence type="ECO:0000256" key="3">
    <source>
        <dbReference type="ARBA" id="ARBA00022989"/>
    </source>
</evidence>
<dbReference type="RefSeq" id="WP_121849778.1">
    <property type="nucleotide sequence ID" value="NZ_CP032050.1"/>
</dbReference>
<feature type="transmembrane region" description="Helical" evidence="5">
    <location>
        <begin position="50"/>
        <end position="70"/>
    </location>
</feature>
<keyword evidence="4 5" id="KW-0472">Membrane</keyword>
<feature type="transmembrane region" description="Helical" evidence="5">
    <location>
        <begin position="20"/>
        <end position="38"/>
    </location>
</feature>
<dbReference type="InterPro" id="IPR002657">
    <property type="entry name" value="BilAc:Na_symport/Acr3"/>
</dbReference>
<evidence type="ECO:0000256" key="4">
    <source>
        <dbReference type="ARBA" id="ARBA00023136"/>
    </source>
</evidence>
<feature type="transmembrane region" description="Helical" evidence="5">
    <location>
        <begin position="110"/>
        <end position="132"/>
    </location>
</feature>
<evidence type="ECO:0000256" key="2">
    <source>
        <dbReference type="ARBA" id="ARBA00022692"/>
    </source>
</evidence>
<keyword evidence="2 5" id="KW-0812">Transmembrane</keyword>
<proteinExistence type="predicted"/>
<dbReference type="OrthoDB" id="9806785at2"/>
<feature type="transmembrane region" description="Helical" evidence="5">
    <location>
        <begin position="282"/>
        <end position="300"/>
    </location>
</feature>
<feature type="transmembrane region" description="Helical" evidence="5">
    <location>
        <begin position="214"/>
        <end position="237"/>
    </location>
</feature>
<sequence>MNEELIDSVLLNFDSRSQWALNIVLAFVMFGIALEISIDDFKRVVKNPKAIFIGVVCQFVLLPALTFFLVYTLEPIASIAMGMFMVAACPGGNVSNFITHLAGGDTALSISMTATATLLAVVMTPLNLQLWASFYDPTAEILRDVAVSPSEMIRLVLLLLGLPLCLGLAINYWKKEWALKVGKVLKIISLLFFIALIFIALFKNVDVFLDYVLYVFWLVVIHNLLAFFTGFSIASLARLSPQEIRSITIETGIQNSGLGLLLIFSFFNGLGGMAILAAFWGIWHLISGLSLAAFWGYRPIKSKTLV</sequence>
<keyword evidence="3 5" id="KW-1133">Transmembrane helix</keyword>
<comment type="subcellular location">
    <subcellularLocation>
        <location evidence="1">Membrane</location>
        <topology evidence="1">Multi-pass membrane protein</topology>
    </subcellularLocation>
</comment>
<accession>A0A3G2L933</accession>
<dbReference type="InterPro" id="IPR038770">
    <property type="entry name" value="Na+/solute_symporter_sf"/>
</dbReference>
<protein>
    <submittedName>
        <fullName evidence="6">Bile acid:sodium symporter family protein</fullName>
    </submittedName>
</protein>
<dbReference type="EMBL" id="CP032050">
    <property type="protein sequence ID" value="AYN68766.1"/>
    <property type="molecule type" value="Genomic_DNA"/>
</dbReference>
<name>A0A3G2L933_9FLAO</name>
<dbReference type="AlphaFoldDB" id="A0A3G2L933"/>
<evidence type="ECO:0000256" key="5">
    <source>
        <dbReference type="SAM" id="Phobius"/>
    </source>
</evidence>
<gene>
    <name evidence="6" type="ORF">D1013_15960</name>
</gene>
<evidence type="ECO:0000256" key="1">
    <source>
        <dbReference type="ARBA" id="ARBA00004141"/>
    </source>
</evidence>
<organism evidence="6 7">
    <name type="scientific">Euzebyella marina</name>
    <dbReference type="NCBI Taxonomy" id="1761453"/>
    <lineage>
        <taxon>Bacteria</taxon>
        <taxon>Pseudomonadati</taxon>
        <taxon>Bacteroidota</taxon>
        <taxon>Flavobacteriia</taxon>
        <taxon>Flavobacteriales</taxon>
        <taxon>Flavobacteriaceae</taxon>
        <taxon>Euzebyella</taxon>
    </lineage>
</organism>
<reference evidence="6 7" key="1">
    <citation type="submission" date="2018-08" db="EMBL/GenBank/DDBJ databases">
        <title>The reduced genetic potential of extracellular carbohydrate catabolism in Euzebyella marina RN62, a Flavobacteriia bacterium isolated from the hadal water.</title>
        <authorList>
            <person name="Xue C."/>
        </authorList>
    </citation>
    <scope>NUCLEOTIDE SEQUENCE [LARGE SCALE GENOMIC DNA]</scope>
    <source>
        <strain evidence="6 7">RN62</strain>
    </source>
</reference>
<evidence type="ECO:0000313" key="6">
    <source>
        <dbReference type="EMBL" id="AYN68766.1"/>
    </source>
</evidence>
<feature type="transmembrane region" description="Helical" evidence="5">
    <location>
        <begin position="152"/>
        <end position="172"/>
    </location>
</feature>
<dbReference type="InterPro" id="IPR004710">
    <property type="entry name" value="Bilac:Na_transpt"/>
</dbReference>
<dbReference type="KEGG" id="emar:D1013_15960"/>
<feature type="transmembrane region" description="Helical" evidence="5">
    <location>
        <begin position="258"/>
        <end position="276"/>
    </location>
</feature>
<dbReference type="Pfam" id="PF01758">
    <property type="entry name" value="SBF"/>
    <property type="match status" value="1"/>
</dbReference>
<keyword evidence="7" id="KW-1185">Reference proteome</keyword>
<dbReference type="Proteomes" id="UP000276309">
    <property type="component" value="Chromosome"/>
</dbReference>
<dbReference type="GO" id="GO:0016020">
    <property type="term" value="C:membrane"/>
    <property type="evidence" value="ECO:0007669"/>
    <property type="project" value="UniProtKB-SubCell"/>
</dbReference>